<keyword evidence="2" id="KW-1185">Reference proteome</keyword>
<proteinExistence type="predicted"/>
<gene>
    <name evidence="1" type="ORF">E2C01_077198</name>
</gene>
<dbReference type="AlphaFoldDB" id="A0A5B7IL77"/>
<evidence type="ECO:0000313" key="2">
    <source>
        <dbReference type="Proteomes" id="UP000324222"/>
    </source>
</evidence>
<evidence type="ECO:0000313" key="1">
    <source>
        <dbReference type="EMBL" id="MPC82526.1"/>
    </source>
</evidence>
<dbReference type="EMBL" id="VSRR010060009">
    <property type="protein sequence ID" value="MPC82526.1"/>
    <property type="molecule type" value="Genomic_DNA"/>
</dbReference>
<reference evidence="1 2" key="1">
    <citation type="submission" date="2019-05" db="EMBL/GenBank/DDBJ databases">
        <title>Another draft genome of Portunus trituberculatus and its Hox gene families provides insights of decapod evolution.</title>
        <authorList>
            <person name="Jeong J.-H."/>
            <person name="Song I."/>
            <person name="Kim S."/>
            <person name="Choi T."/>
            <person name="Kim D."/>
            <person name="Ryu S."/>
            <person name="Kim W."/>
        </authorList>
    </citation>
    <scope>NUCLEOTIDE SEQUENCE [LARGE SCALE GENOMIC DNA]</scope>
    <source>
        <tissue evidence="1">Muscle</tissue>
    </source>
</reference>
<protein>
    <submittedName>
        <fullName evidence="1">Uncharacterized protein</fullName>
    </submittedName>
</protein>
<sequence length="75" mass="9069">MQQFCGEKEAEDVDETKKLLFPPYLVKLCDIEPPLNMRRVLHTEYRVSSWRGEKNWRRRLKTLNFIEAVLARDEM</sequence>
<organism evidence="1 2">
    <name type="scientific">Portunus trituberculatus</name>
    <name type="common">Swimming crab</name>
    <name type="synonym">Neptunus trituberculatus</name>
    <dbReference type="NCBI Taxonomy" id="210409"/>
    <lineage>
        <taxon>Eukaryota</taxon>
        <taxon>Metazoa</taxon>
        <taxon>Ecdysozoa</taxon>
        <taxon>Arthropoda</taxon>
        <taxon>Crustacea</taxon>
        <taxon>Multicrustacea</taxon>
        <taxon>Malacostraca</taxon>
        <taxon>Eumalacostraca</taxon>
        <taxon>Eucarida</taxon>
        <taxon>Decapoda</taxon>
        <taxon>Pleocyemata</taxon>
        <taxon>Brachyura</taxon>
        <taxon>Eubrachyura</taxon>
        <taxon>Portunoidea</taxon>
        <taxon>Portunidae</taxon>
        <taxon>Portuninae</taxon>
        <taxon>Portunus</taxon>
    </lineage>
</organism>
<comment type="caution">
    <text evidence="1">The sequence shown here is derived from an EMBL/GenBank/DDBJ whole genome shotgun (WGS) entry which is preliminary data.</text>
</comment>
<dbReference type="Proteomes" id="UP000324222">
    <property type="component" value="Unassembled WGS sequence"/>
</dbReference>
<name>A0A5B7IL77_PORTR</name>
<accession>A0A5B7IL77</accession>